<organism evidence="2 3">
    <name type="scientific">Ficus carica</name>
    <name type="common">Common fig</name>
    <dbReference type="NCBI Taxonomy" id="3494"/>
    <lineage>
        <taxon>Eukaryota</taxon>
        <taxon>Viridiplantae</taxon>
        <taxon>Streptophyta</taxon>
        <taxon>Embryophyta</taxon>
        <taxon>Tracheophyta</taxon>
        <taxon>Spermatophyta</taxon>
        <taxon>Magnoliopsida</taxon>
        <taxon>eudicotyledons</taxon>
        <taxon>Gunneridae</taxon>
        <taxon>Pentapetalae</taxon>
        <taxon>rosids</taxon>
        <taxon>fabids</taxon>
        <taxon>Rosales</taxon>
        <taxon>Moraceae</taxon>
        <taxon>Ficeae</taxon>
        <taxon>Ficus</taxon>
    </lineage>
</organism>
<accession>A0AA88DKV2</accession>
<protein>
    <submittedName>
        <fullName evidence="2">Uncharacterized protein</fullName>
    </submittedName>
</protein>
<evidence type="ECO:0000313" key="2">
    <source>
        <dbReference type="EMBL" id="GMN57136.1"/>
    </source>
</evidence>
<dbReference type="Proteomes" id="UP001187192">
    <property type="component" value="Unassembled WGS sequence"/>
</dbReference>
<sequence>MPSQTRRHRDGIWVSAPLPAPPGGAVPDLGLDRVGSPLRRSATPVADDAHRRDARGGSGFRWSVAAGSRPTVAGLWKPTTEKRQTHSKWSDPPRVAGDACPHSPTLASRRAPSAASSRSAIATRAPTAIRPQIRTY</sequence>
<dbReference type="AlphaFoldDB" id="A0AA88DKV2"/>
<comment type="caution">
    <text evidence="2">The sequence shown here is derived from an EMBL/GenBank/DDBJ whole genome shotgun (WGS) entry which is preliminary data.</text>
</comment>
<feature type="region of interest" description="Disordered" evidence="1">
    <location>
        <begin position="1"/>
        <end position="136"/>
    </location>
</feature>
<evidence type="ECO:0000313" key="3">
    <source>
        <dbReference type="Proteomes" id="UP001187192"/>
    </source>
</evidence>
<feature type="compositionally biased region" description="Low complexity" evidence="1">
    <location>
        <begin position="107"/>
        <end position="130"/>
    </location>
</feature>
<feature type="compositionally biased region" description="Basic and acidic residues" evidence="1">
    <location>
        <begin position="79"/>
        <end position="91"/>
    </location>
</feature>
<evidence type="ECO:0000256" key="1">
    <source>
        <dbReference type="SAM" id="MobiDB-lite"/>
    </source>
</evidence>
<dbReference type="EMBL" id="BTGU01000068">
    <property type="protein sequence ID" value="GMN57136.1"/>
    <property type="molecule type" value="Genomic_DNA"/>
</dbReference>
<gene>
    <name evidence="2" type="ORF">TIFTF001_026249</name>
</gene>
<keyword evidence="3" id="KW-1185">Reference proteome</keyword>
<proteinExistence type="predicted"/>
<name>A0AA88DKV2_FICCA</name>
<reference evidence="2" key="1">
    <citation type="submission" date="2023-07" db="EMBL/GenBank/DDBJ databases">
        <title>draft genome sequence of fig (Ficus carica).</title>
        <authorList>
            <person name="Takahashi T."/>
            <person name="Nishimura K."/>
        </authorList>
    </citation>
    <scope>NUCLEOTIDE SEQUENCE</scope>
</reference>